<comment type="caution">
    <text evidence="8">The sequence shown here is derived from an EMBL/GenBank/DDBJ whole genome shotgun (WGS) entry which is preliminary data.</text>
</comment>
<feature type="transmembrane region" description="Helical" evidence="5">
    <location>
        <begin position="6"/>
        <end position="22"/>
    </location>
</feature>
<name>L0PAQ5_PNEJI</name>
<comment type="subcellular location">
    <subcellularLocation>
        <location evidence="5">Endoplasmic reticulum membrane</location>
        <topology evidence="5">Multi-pass membrane protein</topology>
    </subcellularLocation>
    <subcellularLocation>
        <location evidence="1">Membrane</location>
        <topology evidence="1">Multi-pass membrane protein</topology>
    </subcellularLocation>
</comment>
<comment type="function">
    <text evidence="5">May play a role in anterograde transport of membrane proteins from the endoplasmic reticulum to the Golgi.</text>
</comment>
<dbReference type="Pfam" id="PF05529">
    <property type="entry name" value="Bap31"/>
    <property type="match status" value="1"/>
</dbReference>
<dbReference type="InParanoid" id="L0PAQ5"/>
<evidence type="ECO:0000313" key="8">
    <source>
        <dbReference type="EMBL" id="CCJ29184.1"/>
    </source>
</evidence>
<dbReference type="STRING" id="1209962.L0PAQ5"/>
<keyword evidence="5" id="KW-0931">ER-Golgi transport</keyword>
<dbReference type="Proteomes" id="UP000010422">
    <property type="component" value="Unassembled WGS sequence"/>
</dbReference>
<evidence type="ECO:0000259" key="7">
    <source>
        <dbReference type="Pfam" id="PF05529"/>
    </source>
</evidence>
<evidence type="ECO:0000256" key="1">
    <source>
        <dbReference type="ARBA" id="ARBA00004141"/>
    </source>
</evidence>
<keyword evidence="2 5" id="KW-0812">Transmembrane</keyword>
<evidence type="ECO:0000256" key="5">
    <source>
        <dbReference type="RuleBase" id="RU367026"/>
    </source>
</evidence>
<dbReference type="EMBL" id="CAKM01000163">
    <property type="protein sequence ID" value="CCJ29184.1"/>
    <property type="molecule type" value="Genomic_DNA"/>
</dbReference>
<keyword evidence="5" id="KW-0653">Protein transport</keyword>
<dbReference type="GO" id="GO:0006888">
    <property type="term" value="P:endoplasmic reticulum to Golgi vesicle-mediated transport"/>
    <property type="evidence" value="ECO:0007669"/>
    <property type="project" value="UniProtKB-UniRule"/>
</dbReference>
<dbReference type="FunCoup" id="L0PAQ5">
    <property type="interactions" value="148"/>
</dbReference>
<feature type="coiled-coil region" evidence="6">
    <location>
        <begin position="142"/>
        <end position="176"/>
    </location>
</feature>
<dbReference type="PANTHER" id="PTHR12701">
    <property type="entry name" value="BCR-ASSOCIATED PROTEIN, BAP"/>
    <property type="match status" value="1"/>
</dbReference>
<dbReference type="AlphaFoldDB" id="L0PAQ5"/>
<feature type="domain" description="BAP29/BAP31 transmembrane" evidence="7">
    <location>
        <begin position="2"/>
        <end position="137"/>
    </location>
</feature>
<gene>
    <name evidence="8" type="ORF">PNEJI1_001456</name>
</gene>
<dbReference type="VEuPathDB" id="FungiDB:PNEJI1_001456"/>
<evidence type="ECO:0000256" key="3">
    <source>
        <dbReference type="ARBA" id="ARBA00022989"/>
    </source>
</evidence>
<proteinExistence type="inferred from homology"/>
<dbReference type="PANTHER" id="PTHR12701:SF20">
    <property type="entry name" value="ENDOPLASMIC RETICULUM TRANSMEMBRANE PROTEIN"/>
    <property type="match status" value="1"/>
</dbReference>
<feature type="transmembrane region" description="Helical" evidence="5">
    <location>
        <begin position="105"/>
        <end position="123"/>
    </location>
</feature>
<reference evidence="8 9" key="1">
    <citation type="journal article" date="2012" name="MBio">
        <title>De novo assembly of the Pneumocystis jirovecii genome from a single bronchoalveolar lavage fluid specimen from a patient.</title>
        <authorList>
            <person name="Cisse O.H."/>
            <person name="Pagni M."/>
            <person name="Hauser P.M."/>
        </authorList>
    </citation>
    <scope>NUCLEOTIDE SEQUENCE [LARGE SCALE GENOMIC DNA]</scope>
    <source>
        <strain evidence="8 9">SE8</strain>
    </source>
</reference>
<keyword evidence="6" id="KW-0175">Coiled coil</keyword>
<evidence type="ECO:0000313" key="9">
    <source>
        <dbReference type="Proteomes" id="UP000010422"/>
    </source>
</evidence>
<dbReference type="InterPro" id="IPR008417">
    <property type="entry name" value="BAP29/BAP31"/>
</dbReference>
<comment type="similarity">
    <text evidence="5">Belongs to the BCAP29/BCAP31 family.</text>
</comment>
<evidence type="ECO:0000256" key="6">
    <source>
        <dbReference type="SAM" id="Coils"/>
    </source>
</evidence>
<dbReference type="InterPro" id="IPR040463">
    <property type="entry name" value="BAP29/BAP31_N"/>
</dbReference>
<protein>
    <recommendedName>
        <fullName evidence="5">Endoplasmic reticulum transmembrane protein</fullName>
    </recommendedName>
</protein>
<dbReference type="GO" id="GO:0005789">
    <property type="term" value="C:endoplasmic reticulum membrane"/>
    <property type="evidence" value="ECO:0007669"/>
    <property type="project" value="UniProtKB-SubCell"/>
</dbReference>
<evidence type="ECO:0000256" key="4">
    <source>
        <dbReference type="ARBA" id="ARBA00023136"/>
    </source>
</evidence>
<accession>L0PAQ5</accession>
<feature type="transmembrane region" description="Helical" evidence="5">
    <location>
        <begin position="48"/>
        <end position="66"/>
    </location>
</feature>
<keyword evidence="5" id="KW-0256">Endoplasmic reticulum</keyword>
<sequence length="190" mass="22232">MLVFSLLVIQMALFCLLVMPLPKRLRRRMFSFISTSTIIAKIRYGSKVLADVLIKITFIFILVLFFDSVNRVFRAADDAKPGAGGALRDVYRSDIQARKFYSQRNMYLCGFTLFLSLIIDRVYGLTLQVFKYEDMVNAMKEMRNDETRSKALIDEITELKQRIIDKDREYSELSERYSKETRTGEDKKNM</sequence>
<organism evidence="9">
    <name type="scientific">Pneumocystis jirovecii</name>
    <name type="common">Human pneumocystis pneumonia agent</name>
    <dbReference type="NCBI Taxonomy" id="42068"/>
    <lineage>
        <taxon>Eukaryota</taxon>
        <taxon>Fungi</taxon>
        <taxon>Dikarya</taxon>
        <taxon>Ascomycota</taxon>
        <taxon>Taphrinomycotina</taxon>
        <taxon>Pneumocystomycetes</taxon>
        <taxon>Pneumocystaceae</taxon>
        <taxon>Pneumocystis</taxon>
    </lineage>
</organism>
<dbReference type="GO" id="GO:0006886">
    <property type="term" value="P:intracellular protein transport"/>
    <property type="evidence" value="ECO:0007669"/>
    <property type="project" value="UniProtKB-UniRule"/>
</dbReference>
<keyword evidence="5" id="KW-0813">Transport</keyword>
<keyword evidence="3 5" id="KW-1133">Transmembrane helix</keyword>
<dbReference type="GO" id="GO:0070973">
    <property type="term" value="P:protein localization to endoplasmic reticulum exit site"/>
    <property type="evidence" value="ECO:0007669"/>
    <property type="project" value="UniProtKB-UniRule"/>
</dbReference>
<evidence type="ECO:0000256" key="2">
    <source>
        <dbReference type="ARBA" id="ARBA00022692"/>
    </source>
</evidence>
<keyword evidence="4 5" id="KW-0472">Membrane</keyword>